<comment type="catalytic activity">
    <reaction evidence="11">
        <text>a primary methyl amine + O2 + H2O = an aldehyde + H2O2 + NH4(+)</text>
        <dbReference type="Rhea" id="RHEA:16153"/>
        <dbReference type="ChEBI" id="CHEBI:15377"/>
        <dbReference type="ChEBI" id="CHEBI:15379"/>
        <dbReference type="ChEBI" id="CHEBI:16240"/>
        <dbReference type="ChEBI" id="CHEBI:17478"/>
        <dbReference type="ChEBI" id="CHEBI:28938"/>
        <dbReference type="ChEBI" id="CHEBI:228804"/>
        <dbReference type="EC" id="1.4.3.21"/>
    </reaction>
</comment>
<evidence type="ECO:0000256" key="10">
    <source>
        <dbReference type="ARBA" id="ARBA00023211"/>
    </source>
</evidence>
<dbReference type="Pfam" id="PF01179">
    <property type="entry name" value="Cu_amine_oxid"/>
    <property type="match status" value="1"/>
</dbReference>
<evidence type="ECO:0000256" key="4">
    <source>
        <dbReference type="ARBA" id="ARBA00007983"/>
    </source>
</evidence>
<comment type="PTM">
    <text evidence="12">Topaquinone (TPQ) is generated by copper-dependent autoxidation of a specific tyrosyl residue.</text>
</comment>
<accession>A0ABT2HZ97</accession>
<evidence type="ECO:0000256" key="9">
    <source>
        <dbReference type="ARBA" id="ARBA00023008"/>
    </source>
</evidence>
<proteinExistence type="inferred from homology"/>
<feature type="domain" description="Copper amine oxidase catalytic" evidence="14">
    <location>
        <begin position="238"/>
        <end position="638"/>
    </location>
</feature>
<comment type="cofactor">
    <cofactor evidence="2">
        <name>Mn(2+)</name>
        <dbReference type="ChEBI" id="CHEBI:29035"/>
    </cofactor>
</comment>
<evidence type="ECO:0000256" key="5">
    <source>
        <dbReference type="ARBA" id="ARBA00011738"/>
    </source>
</evidence>
<keyword evidence="7 12" id="KW-0801">TPQ</keyword>
<dbReference type="InterPro" id="IPR049948">
    <property type="entry name" value="Cu_Am_ox_TPQ-bd"/>
</dbReference>
<evidence type="ECO:0000256" key="2">
    <source>
        <dbReference type="ARBA" id="ARBA00001936"/>
    </source>
</evidence>
<name>A0ABT2HZ97_9MICO</name>
<evidence type="ECO:0000256" key="6">
    <source>
        <dbReference type="ARBA" id="ARBA00022723"/>
    </source>
</evidence>
<evidence type="ECO:0000256" key="1">
    <source>
        <dbReference type="ARBA" id="ARBA00001935"/>
    </source>
</evidence>
<comment type="subunit">
    <text evidence="5">Homodimer.</text>
</comment>
<evidence type="ECO:0000259" key="16">
    <source>
        <dbReference type="Pfam" id="PF21994"/>
    </source>
</evidence>
<feature type="domain" description="Copper amine oxidase N3-terminal" evidence="15">
    <location>
        <begin position="116"/>
        <end position="211"/>
    </location>
</feature>
<feature type="domain" description="AGAO-like N2" evidence="16">
    <location>
        <begin position="28"/>
        <end position="101"/>
    </location>
</feature>
<evidence type="ECO:0000256" key="12">
    <source>
        <dbReference type="RuleBase" id="RU000672"/>
    </source>
</evidence>
<evidence type="ECO:0000256" key="7">
    <source>
        <dbReference type="ARBA" id="ARBA00022772"/>
    </source>
</evidence>
<comment type="cofactor">
    <cofactor evidence="12">
        <name>Cu cation</name>
        <dbReference type="ChEBI" id="CHEBI:23378"/>
    </cofactor>
    <text evidence="12">Contains 1 topaquinone per subunit.</text>
</comment>
<dbReference type="PANTHER" id="PTHR10638:SF86">
    <property type="entry name" value="COPPER AMINE OXIDASE 1-RELATED"/>
    <property type="match status" value="1"/>
</dbReference>
<evidence type="ECO:0000256" key="3">
    <source>
        <dbReference type="ARBA" id="ARBA00001947"/>
    </source>
</evidence>
<evidence type="ECO:0000256" key="8">
    <source>
        <dbReference type="ARBA" id="ARBA00023002"/>
    </source>
</evidence>
<dbReference type="InterPro" id="IPR054157">
    <property type="entry name" value="AGAO-like_N2"/>
</dbReference>
<dbReference type="NCBIfam" id="NF008559">
    <property type="entry name" value="PRK11504.1"/>
    <property type="match status" value="1"/>
</dbReference>
<comment type="similarity">
    <text evidence="4 12">Belongs to the copper/topaquinone oxidase family.</text>
</comment>
<dbReference type="Gene3D" id="2.70.98.20">
    <property type="entry name" value="Copper amine oxidase, catalytic domain"/>
    <property type="match status" value="1"/>
</dbReference>
<comment type="cofactor">
    <cofactor evidence="3">
        <name>Zn(2+)</name>
        <dbReference type="ChEBI" id="CHEBI:29105"/>
    </cofactor>
</comment>
<dbReference type="Pfam" id="PF21994">
    <property type="entry name" value="AGAO-like_N2"/>
    <property type="match status" value="1"/>
</dbReference>
<dbReference type="InterPro" id="IPR036460">
    <property type="entry name" value="Cu_amine_oxidase_C_sf"/>
</dbReference>
<keyword evidence="10" id="KW-0464">Manganese</keyword>
<evidence type="ECO:0000259" key="15">
    <source>
        <dbReference type="Pfam" id="PF02728"/>
    </source>
</evidence>
<comment type="cofactor">
    <cofactor evidence="1">
        <name>Cu cation</name>
        <dbReference type="ChEBI" id="CHEBI:23378"/>
    </cofactor>
</comment>
<keyword evidence="9 12" id="KW-0186">Copper</keyword>
<keyword evidence="6 12" id="KW-0479">Metal-binding</keyword>
<dbReference type="InterPro" id="IPR015802">
    <property type="entry name" value="Cu_amine_oxidase_N3"/>
</dbReference>
<feature type="region of interest" description="Disordered" evidence="13">
    <location>
        <begin position="662"/>
        <end position="709"/>
    </location>
</feature>
<protein>
    <recommendedName>
        <fullName evidence="12">Amine oxidase</fullName>
        <ecNumber evidence="12">1.4.3.-</ecNumber>
    </recommendedName>
</protein>
<dbReference type="InterPro" id="IPR015798">
    <property type="entry name" value="Cu_amine_oxidase_C"/>
</dbReference>
<dbReference type="RefSeq" id="WP_260104730.1">
    <property type="nucleotide sequence ID" value="NZ_JALXSQ010000063.1"/>
</dbReference>
<dbReference type="EMBL" id="JALXSQ010000063">
    <property type="protein sequence ID" value="MCT2043638.1"/>
    <property type="molecule type" value="Genomic_DNA"/>
</dbReference>
<organism evidence="17 18">
    <name type="scientific">Pseudoclavibacter albus</name>
    <dbReference type="NCBI Taxonomy" id="272241"/>
    <lineage>
        <taxon>Bacteria</taxon>
        <taxon>Bacillati</taxon>
        <taxon>Actinomycetota</taxon>
        <taxon>Actinomycetes</taxon>
        <taxon>Micrococcales</taxon>
        <taxon>Microbacteriaceae</taxon>
        <taxon>Pseudoclavibacter</taxon>
    </lineage>
</organism>
<dbReference type="Proteomes" id="UP001525379">
    <property type="component" value="Unassembled WGS sequence"/>
</dbReference>
<evidence type="ECO:0000313" key="17">
    <source>
        <dbReference type="EMBL" id="MCT2043638.1"/>
    </source>
</evidence>
<gene>
    <name evidence="17" type="ORF">M3D15_09915</name>
</gene>
<keyword evidence="8 12" id="KW-0560">Oxidoreductase</keyword>
<feature type="region of interest" description="Disordered" evidence="13">
    <location>
        <begin position="1"/>
        <end position="21"/>
    </location>
</feature>
<evidence type="ECO:0000259" key="14">
    <source>
        <dbReference type="Pfam" id="PF01179"/>
    </source>
</evidence>
<dbReference type="Pfam" id="PF02728">
    <property type="entry name" value="Cu_amine_oxidN3"/>
    <property type="match status" value="1"/>
</dbReference>
<dbReference type="InterPro" id="IPR016182">
    <property type="entry name" value="Cu_amine_oxidase_N-reg"/>
</dbReference>
<dbReference type="PROSITE" id="PS01164">
    <property type="entry name" value="COPPER_AMINE_OXID_1"/>
    <property type="match status" value="1"/>
</dbReference>
<sequence>MADVTHTHGKRVSHLTEPTHPLDQLAPSEIERGRVILEREGKLSETSRFPSVMPVEPPKDVVRAFTPGNDLHRRIEYIVLDTATGISVEYIVNLSEDAIERERRVDSDVRPYGQPTYLFEEFEQADQIVRSCPAWQAAMRRRGLEDHLDTAFIGPLAPGFFARDDEQGRRVIRSVTFLKEFETDSHWAHPVEGLLVTLDLTKGEVIRVEDDSDTPTHMGSGNYGPDVAGPDRESIKPIEITQPEGPSFTVEGSKVEWEGFSFRVGFNAREGLVLSQLTVKDGDEERPIMYRGSVPEMVVPYGDTSINRYWISYFDAGEYYLGKNANSLALGCDCLGVIHYFDGSSHDDHGRPVTIPQAVCMHEEDYSILWKHTELGHQPDVRRQRRLVISYFATVGNYDYGFYWYLYLDGTIEVEAKATGIVYNGSGIPGEIEPHRSEIAPGLFSPVHQHLFCARLDLEIDGADNYVDEVDLAQVPMGEANPYGNAFTWTKTRIETEQGRTADNLKGRTWHIGSNSRRNHIGKPTEYQLVSEGLPTLLADPDSFVAARAAFASKHTWVTKYHEEELWPAGRYPNQHAGGGGLPEYIADAESVDGGDIVLWHTFGPTHIPRPEDWPIMPVDAYHFWLKPYGFFDRNPALNIPDWSTRGAGGCCESNSPSDADVAASPCCSSGADAPAEVESMEAQHTGANPSAAAAPPQETPLPRFGVRS</sequence>
<dbReference type="InterPro" id="IPR049947">
    <property type="entry name" value="Cu_Am_Ox_Cu-bd"/>
</dbReference>
<keyword evidence="18" id="KW-1185">Reference proteome</keyword>
<dbReference type="EC" id="1.4.3.-" evidence="12"/>
<dbReference type="SUPFAM" id="SSF54416">
    <property type="entry name" value="Amine oxidase N-terminal region"/>
    <property type="match status" value="2"/>
</dbReference>
<feature type="region of interest" description="Disordered" evidence="13">
    <location>
        <begin position="210"/>
        <end position="229"/>
    </location>
</feature>
<reference evidence="17 18" key="1">
    <citation type="submission" date="2022-04" db="EMBL/GenBank/DDBJ databases">
        <title>Human microbiome associated bacterial genomes.</title>
        <authorList>
            <person name="Sandstrom S."/>
            <person name="Salamzade R."/>
            <person name="Kalan L.R."/>
        </authorList>
    </citation>
    <scope>NUCLEOTIDE SEQUENCE [LARGE SCALE GENOMIC DNA]</scope>
    <source>
        <strain evidence="18">p3-SID1799</strain>
    </source>
</reference>
<dbReference type="SUPFAM" id="SSF49998">
    <property type="entry name" value="Amine oxidase catalytic domain"/>
    <property type="match status" value="1"/>
</dbReference>
<evidence type="ECO:0000313" key="18">
    <source>
        <dbReference type="Proteomes" id="UP001525379"/>
    </source>
</evidence>
<evidence type="ECO:0000256" key="13">
    <source>
        <dbReference type="SAM" id="MobiDB-lite"/>
    </source>
</evidence>
<dbReference type="PANTHER" id="PTHR10638">
    <property type="entry name" value="COPPER AMINE OXIDASE"/>
    <property type="match status" value="1"/>
</dbReference>
<dbReference type="Gene3D" id="3.10.450.40">
    <property type="match status" value="2"/>
</dbReference>
<comment type="caution">
    <text evidence="17">The sequence shown here is derived from an EMBL/GenBank/DDBJ whole genome shotgun (WGS) entry which is preliminary data.</text>
</comment>
<dbReference type="PROSITE" id="PS01165">
    <property type="entry name" value="COPPER_AMINE_OXID_2"/>
    <property type="match status" value="1"/>
</dbReference>
<dbReference type="InterPro" id="IPR000269">
    <property type="entry name" value="Cu_amine_oxidase"/>
</dbReference>
<evidence type="ECO:0000256" key="11">
    <source>
        <dbReference type="ARBA" id="ARBA00048032"/>
    </source>
</evidence>